<reference evidence="3" key="1">
    <citation type="submission" date="2020-03" db="EMBL/GenBank/DDBJ databases">
        <title>Complete genome sequence of sulfur-oxidizing bacterium skT11.</title>
        <authorList>
            <person name="Kanda M."/>
            <person name="Kojima H."/>
            <person name="Fukui M."/>
        </authorList>
    </citation>
    <scope>NUCLEOTIDE SEQUENCE [LARGE SCALE GENOMIC DNA]</scope>
    <source>
        <strain evidence="3">skT11</strain>
    </source>
</reference>
<evidence type="ECO:0000256" key="1">
    <source>
        <dbReference type="SAM" id="Coils"/>
    </source>
</evidence>
<gene>
    <name evidence="2" type="ORF">SKTS_33950</name>
</gene>
<evidence type="ECO:0000313" key="2">
    <source>
        <dbReference type="EMBL" id="BCB28509.1"/>
    </source>
</evidence>
<name>A0A6F8VIH1_9PROT</name>
<dbReference type="KEGG" id="slac:SKTS_33950"/>
<keyword evidence="3" id="KW-1185">Reference proteome</keyword>
<proteinExistence type="predicted"/>
<feature type="coiled-coil region" evidence="1">
    <location>
        <begin position="5"/>
        <end position="60"/>
    </location>
</feature>
<dbReference type="EMBL" id="AP022853">
    <property type="protein sequence ID" value="BCB28509.1"/>
    <property type="molecule type" value="Genomic_DNA"/>
</dbReference>
<keyword evidence="1" id="KW-0175">Coiled coil</keyword>
<dbReference type="AlphaFoldDB" id="A0A6F8VIH1"/>
<sequence>MQAEMKALEDKVMQIVQMCQHLRAENMQLRQQLAAAQNDSKRLGDKIQGAQTRLESLLERIPENQE</sequence>
<accession>A0A6F8VIH1</accession>
<evidence type="ECO:0008006" key="4">
    <source>
        <dbReference type="Google" id="ProtNLM"/>
    </source>
</evidence>
<evidence type="ECO:0000313" key="3">
    <source>
        <dbReference type="Proteomes" id="UP000502260"/>
    </source>
</evidence>
<dbReference type="Proteomes" id="UP000502260">
    <property type="component" value="Chromosome"/>
</dbReference>
<protein>
    <recommendedName>
        <fullName evidence="4">Cell division protein ZapB</fullName>
    </recommendedName>
</protein>
<organism evidence="2 3">
    <name type="scientific">Sulfurimicrobium lacus</name>
    <dbReference type="NCBI Taxonomy" id="2715678"/>
    <lineage>
        <taxon>Bacteria</taxon>
        <taxon>Pseudomonadati</taxon>
        <taxon>Pseudomonadota</taxon>
        <taxon>Betaproteobacteria</taxon>
        <taxon>Nitrosomonadales</taxon>
        <taxon>Sulfuricellaceae</taxon>
        <taxon>Sulfurimicrobium</taxon>
    </lineage>
</organism>